<comment type="subcellular location">
    <subcellularLocation>
        <location evidence="1">Cell inner membrane</location>
        <topology evidence="1">Multi-pass membrane protein</topology>
    </subcellularLocation>
</comment>
<evidence type="ECO:0000313" key="12">
    <source>
        <dbReference type="Proteomes" id="UP001597478"/>
    </source>
</evidence>
<dbReference type="RefSeq" id="WP_377389978.1">
    <property type="nucleotide sequence ID" value="NZ_JBHSAN010000019.1"/>
</dbReference>
<evidence type="ECO:0000256" key="4">
    <source>
        <dbReference type="ARBA" id="ARBA00022519"/>
    </source>
</evidence>
<evidence type="ECO:0000259" key="10">
    <source>
        <dbReference type="Pfam" id="PF04290"/>
    </source>
</evidence>
<evidence type="ECO:0000256" key="3">
    <source>
        <dbReference type="ARBA" id="ARBA00022475"/>
    </source>
</evidence>
<evidence type="ECO:0000313" key="11">
    <source>
        <dbReference type="EMBL" id="MFD2802180.1"/>
    </source>
</evidence>
<feature type="domain" description="Tripartite ATP-independent periplasmic transporters DctQ component" evidence="10">
    <location>
        <begin position="45"/>
        <end position="179"/>
    </location>
</feature>
<evidence type="ECO:0000256" key="9">
    <source>
        <dbReference type="SAM" id="Phobius"/>
    </source>
</evidence>
<evidence type="ECO:0000256" key="5">
    <source>
        <dbReference type="ARBA" id="ARBA00022692"/>
    </source>
</evidence>
<comment type="similarity">
    <text evidence="8">Belongs to the TRAP transporter small permease family.</text>
</comment>
<evidence type="ECO:0000256" key="6">
    <source>
        <dbReference type="ARBA" id="ARBA00022989"/>
    </source>
</evidence>
<name>A0ABW5WIF9_9PSEU</name>
<dbReference type="EMBL" id="JBHUOF010000042">
    <property type="protein sequence ID" value="MFD2802180.1"/>
    <property type="molecule type" value="Genomic_DNA"/>
</dbReference>
<keyword evidence="6 9" id="KW-1133">Transmembrane helix</keyword>
<sequence length="192" mass="20705">MTTTDTTERSTSDTEAAHRPSVVLRAVSAIERIGIAGAGTALIVMTVLMVIETGMRYVAGSPLGWSFGFIQDYLLPGYFFLALAYTFRVGAHVSIDVVYQRCPAKVQAAMTVVGRVLMLAMSALLLWAGILATHDVWQSRDIPPPGGAELSIPTWTWHILVPLGAALLTLRLVCDTVTRRRPFTDDGAGEAS</sequence>
<evidence type="ECO:0000256" key="1">
    <source>
        <dbReference type="ARBA" id="ARBA00004429"/>
    </source>
</evidence>
<evidence type="ECO:0000256" key="8">
    <source>
        <dbReference type="ARBA" id="ARBA00038436"/>
    </source>
</evidence>
<keyword evidence="7 9" id="KW-0472">Membrane</keyword>
<dbReference type="Proteomes" id="UP001597478">
    <property type="component" value="Unassembled WGS sequence"/>
</dbReference>
<protein>
    <submittedName>
        <fullName evidence="11">TRAP transporter small permease</fullName>
    </submittedName>
</protein>
<accession>A0ABW5WIF9</accession>
<dbReference type="InterPro" id="IPR007387">
    <property type="entry name" value="TRAP_DctQ"/>
</dbReference>
<evidence type="ECO:0000256" key="7">
    <source>
        <dbReference type="ARBA" id="ARBA00023136"/>
    </source>
</evidence>
<keyword evidence="4" id="KW-0997">Cell inner membrane</keyword>
<proteinExistence type="inferred from homology"/>
<keyword evidence="2" id="KW-0813">Transport</keyword>
<dbReference type="Pfam" id="PF04290">
    <property type="entry name" value="DctQ"/>
    <property type="match status" value="1"/>
</dbReference>
<dbReference type="InterPro" id="IPR055348">
    <property type="entry name" value="DctQ"/>
</dbReference>
<dbReference type="PANTHER" id="PTHR35011:SF10">
    <property type="entry name" value="TRAP TRANSPORTER SMALL PERMEASE PROTEIN"/>
    <property type="match status" value="1"/>
</dbReference>
<feature type="transmembrane region" description="Helical" evidence="9">
    <location>
        <begin position="33"/>
        <end position="51"/>
    </location>
</feature>
<feature type="transmembrane region" description="Helical" evidence="9">
    <location>
        <begin position="152"/>
        <end position="173"/>
    </location>
</feature>
<keyword evidence="12" id="KW-1185">Reference proteome</keyword>
<feature type="transmembrane region" description="Helical" evidence="9">
    <location>
        <begin position="63"/>
        <end position="87"/>
    </location>
</feature>
<comment type="caution">
    <text evidence="11">The sequence shown here is derived from an EMBL/GenBank/DDBJ whole genome shotgun (WGS) entry which is preliminary data.</text>
</comment>
<dbReference type="PANTHER" id="PTHR35011">
    <property type="entry name" value="2,3-DIKETO-L-GULONATE TRAP TRANSPORTER SMALL PERMEASE PROTEIN YIAM"/>
    <property type="match status" value="1"/>
</dbReference>
<organism evidence="11 12">
    <name type="scientific">Prauserella oleivorans</name>
    <dbReference type="NCBI Taxonomy" id="1478153"/>
    <lineage>
        <taxon>Bacteria</taxon>
        <taxon>Bacillati</taxon>
        <taxon>Actinomycetota</taxon>
        <taxon>Actinomycetes</taxon>
        <taxon>Pseudonocardiales</taxon>
        <taxon>Pseudonocardiaceae</taxon>
        <taxon>Prauserella</taxon>
    </lineage>
</organism>
<gene>
    <name evidence="11" type="ORF">ACFS2C_22595</name>
</gene>
<keyword evidence="3" id="KW-1003">Cell membrane</keyword>
<reference evidence="12" key="1">
    <citation type="journal article" date="2019" name="Int. J. Syst. Evol. Microbiol.">
        <title>The Global Catalogue of Microorganisms (GCM) 10K type strain sequencing project: providing services to taxonomists for standard genome sequencing and annotation.</title>
        <authorList>
            <consortium name="The Broad Institute Genomics Platform"/>
            <consortium name="The Broad Institute Genome Sequencing Center for Infectious Disease"/>
            <person name="Wu L."/>
            <person name="Ma J."/>
        </authorList>
    </citation>
    <scope>NUCLEOTIDE SEQUENCE [LARGE SCALE GENOMIC DNA]</scope>
    <source>
        <strain evidence="12">IBRC-M 10906</strain>
    </source>
</reference>
<evidence type="ECO:0000256" key="2">
    <source>
        <dbReference type="ARBA" id="ARBA00022448"/>
    </source>
</evidence>
<feature type="transmembrane region" description="Helical" evidence="9">
    <location>
        <begin position="108"/>
        <end position="132"/>
    </location>
</feature>
<keyword evidence="5 9" id="KW-0812">Transmembrane</keyword>